<protein>
    <submittedName>
        <fullName evidence="1">Uncharacterized protein</fullName>
    </submittedName>
</protein>
<dbReference type="Proteomes" id="UP000054279">
    <property type="component" value="Unassembled WGS sequence"/>
</dbReference>
<dbReference type="AlphaFoldDB" id="A0A0C9UJW2"/>
<accession>A0A0C9UJW2</accession>
<proteinExistence type="predicted"/>
<evidence type="ECO:0000313" key="2">
    <source>
        <dbReference type="Proteomes" id="UP000054279"/>
    </source>
</evidence>
<sequence>MGDAIDESSPCTTCLQVWNLSTLVVPPSLRKESKPNLQKFNEEAVPQLYMKKYQKFVDVFLLALKEMSNLRLFYWTPRAENANMYFSDLVHDTLAHHCPNLCQVQSFSEEPCHGQSTTCHAGLHCDYYIRQQPDHPFKNLTNINLILRGRHGNGVTPFFFNALTLINPDLQCLHLEWISALDDDLVTGTPERSVVLLHSQWPHLVRLSVKGRICLYTDNMETGQKAKLLDSLLARHPKLKCLRLGSAVRILEQSIEQP</sequence>
<gene>
    <name evidence="1" type="ORF">M422DRAFT_273499</name>
</gene>
<reference evidence="1 2" key="1">
    <citation type="submission" date="2014-06" db="EMBL/GenBank/DDBJ databases">
        <title>Evolutionary Origins and Diversification of the Mycorrhizal Mutualists.</title>
        <authorList>
            <consortium name="DOE Joint Genome Institute"/>
            <consortium name="Mycorrhizal Genomics Consortium"/>
            <person name="Kohler A."/>
            <person name="Kuo A."/>
            <person name="Nagy L.G."/>
            <person name="Floudas D."/>
            <person name="Copeland A."/>
            <person name="Barry K.W."/>
            <person name="Cichocki N."/>
            <person name="Veneault-Fourrey C."/>
            <person name="LaButti K."/>
            <person name="Lindquist E.A."/>
            <person name="Lipzen A."/>
            <person name="Lundell T."/>
            <person name="Morin E."/>
            <person name="Murat C."/>
            <person name="Riley R."/>
            <person name="Ohm R."/>
            <person name="Sun H."/>
            <person name="Tunlid A."/>
            <person name="Henrissat B."/>
            <person name="Grigoriev I.V."/>
            <person name="Hibbett D.S."/>
            <person name="Martin F."/>
        </authorList>
    </citation>
    <scope>NUCLEOTIDE SEQUENCE [LARGE SCALE GENOMIC DNA]</scope>
    <source>
        <strain evidence="1 2">SS14</strain>
    </source>
</reference>
<organism evidence="1 2">
    <name type="scientific">Sphaerobolus stellatus (strain SS14)</name>
    <dbReference type="NCBI Taxonomy" id="990650"/>
    <lineage>
        <taxon>Eukaryota</taxon>
        <taxon>Fungi</taxon>
        <taxon>Dikarya</taxon>
        <taxon>Basidiomycota</taxon>
        <taxon>Agaricomycotina</taxon>
        <taxon>Agaricomycetes</taxon>
        <taxon>Phallomycetidae</taxon>
        <taxon>Geastrales</taxon>
        <taxon>Sphaerobolaceae</taxon>
        <taxon>Sphaerobolus</taxon>
    </lineage>
</organism>
<evidence type="ECO:0000313" key="1">
    <source>
        <dbReference type="EMBL" id="KIJ25535.1"/>
    </source>
</evidence>
<name>A0A0C9UJW2_SPHS4</name>
<keyword evidence="2" id="KW-1185">Reference proteome</keyword>
<dbReference type="EMBL" id="KN837410">
    <property type="protein sequence ID" value="KIJ25535.1"/>
    <property type="molecule type" value="Genomic_DNA"/>
</dbReference>
<dbReference type="HOGENOM" id="CLU_1078372_0_0_1"/>